<dbReference type="InterPro" id="IPR029479">
    <property type="entry name" value="Nitroreductase"/>
</dbReference>
<dbReference type="Proteomes" id="UP000198935">
    <property type="component" value="Unassembled WGS sequence"/>
</dbReference>
<dbReference type="EMBL" id="FNPI01000020">
    <property type="protein sequence ID" value="SDZ60013.1"/>
    <property type="molecule type" value="Genomic_DNA"/>
</dbReference>
<dbReference type="PANTHER" id="PTHR43821:SF1">
    <property type="entry name" value="NAD(P)H NITROREDUCTASE YDJA-RELATED"/>
    <property type="match status" value="1"/>
</dbReference>
<dbReference type="OrthoDB" id="9804207at2"/>
<reference evidence="3" key="1">
    <citation type="submission" date="2016-10" db="EMBL/GenBank/DDBJ databases">
        <authorList>
            <person name="Varghese N."/>
            <person name="Submissions S."/>
        </authorList>
    </citation>
    <scope>NUCLEOTIDE SEQUENCE [LARGE SCALE GENOMIC DNA]</scope>
    <source>
        <strain evidence="3">SP</strain>
    </source>
</reference>
<feature type="domain" description="Nitroreductase" evidence="1">
    <location>
        <begin position="20"/>
        <end position="56"/>
    </location>
</feature>
<sequence>MKLIDQVIVPLSELQIDHHRPVSQKLVLELLNHAVWAPNHMLREPWRFIYVDRGEVDKLEWFSHHPAAHLIIVIKNSSNPMKQNENIAAAFCLIQNFQLLANERELGVNICVHKWMSDRQACAKLGVSEKETIVAVLELAYGVKHQGGRQRKLPNSLNWSLLSEG</sequence>
<dbReference type="InterPro" id="IPR000415">
    <property type="entry name" value="Nitroreductase-like"/>
</dbReference>
<name>A0A1H3UC56_9BACI</name>
<evidence type="ECO:0000313" key="3">
    <source>
        <dbReference type="Proteomes" id="UP000198935"/>
    </source>
</evidence>
<dbReference type="InterPro" id="IPR052530">
    <property type="entry name" value="NAD(P)H_nitroreductase"/>
</dbReference>
<dbReference type="SUPFAM" id="SSF55469">
    <property type="entry name" value="FMN-dependent nitroreductase-like"/>
    <property type="match status" value="1"/>
</dbReference>
<dbReference type="STRING" id="1503961.SAMN05421736_12033"/>
<dbReference type="PANTHER" id="PTHR43821">
    <property type="entry name" value="NAD(P)H NITROREDUCTASE YDJA-RELATED"/>
    <property type="match status" value="1"/>
</dbReference>
<keyword evidence="3" id="KW-1185">Reference proteome</keyword>
<gene>
    <name evidence="2" type="ORF">SAMN05421736_12033</name>
</gene>
<evidence type="ECO:0000313" key="2">
    <source>
        <dbReference type="EMBL" id="SDZ60013.1"/>
    </source>
</evidence>
<proteinExistence type="predicted"/>
<dbReference type="GO" id="GO:0016491">
    <property type="term" value="F:oxidoreductase activity"/>
    <property type="evidence" value="ECO:0007669"/>
    <property type="project" value="InterPro"/>
</dbReference>
<accession>A0A1H3UC56</accession>
<organism evidence="2 3">
    <name type="scientific">Evansella caseinilytica</name>
    <dbReference type="NCBI Taxonomy" id="1503961"/>
    <lineage>
        <taxon>Bacteria</taxon>
        <taxon>Bacillati</taxon>
        <taxon>Bacillota</taxon>
        <taxon>Bacilli</taxon>
        <taxon>Bacillales</taxon>
        <taxon>Bacillaceae</taxon>
        <taxon>Evansella</taxon>
    </lineage>
</organism>
<dbReference type="AlphaFoldDB" id="A0A1H3UC56"/>
<dbReference type="Gene3D" id="3.40.109.10">
    <property type="entry name" value="NADH Oxidase"/>
    <property type="match status" value="1"/>
</dbReference>
<dbReference type="Pfam" id="PF00881">
    <property type="entry name" value="Nitroreductase"/>
    <property type="match status" value="1"/>
</dbReference>
<evidence type="ECO:0000259" key="1">
    <source>
        <dbReference type="Pfam" id="PF00881"/>
    </source>
</evidence>
<protein>
    <submittedName>
        <fullName evidence="2">Nitroreductase</fullName>
    </submittedName>
</protein>